<comment type="caution">
    <text evidence="2">The sequence shown here is derived from an EMBL/GenBank/DDBJ whole genome shotgun (WGS) entry which is preliminary data.</text>
</comment>
<protein>
    <submittedName>
        <fullName evidence="2">Uncharacterized protein</fullName>
    </submittedName>
</protein>
<feature type="compositionally biased region" description="Acidic residues" evidence="1">
    <location>
        <begin position="56"/>
        <end position="75"/>
    </location>
</feature>
<gene>
    <name evidence="2" type="ORF">DealDRAFT_0912</name>
</gene>
<keyword evidence="3" id="KW-1185">Reference proteome</keyword>
<sequence length="147" mass="16691">MESLIIFIIFIVFSVLRSLGESQQKQKGRGPVSPPARPVRPGRPLAPSPRPIDQPQEYEDWVLETDSAPTEDFEPEPVRKKPVRKKQPKAAKEQLRPAPAEIDHYAINLQDEDGSLQIDQQILVQGIIFSEVLGAPRSKKPWRPRQQ</sequence>
<feature type="region of interest" description="Disordered" evidence="1">
    <location>
        <begin position="22"/>
        <end position="100"/>
    </location>
</feature>
<evidence type="ECO:0000313" key="3">
    <source>
        <dbReference type="Proteomes" id="UP000006443"/>
    </source>
</evidence>
<reference evidence="2 3" key="1">
    <citation type="submission" date="2009-02" db="EMBL/GenBank/DDBJ databases">
        <title>Sequencing of the draft genome and assembly of Dethiobacter alkaliphilus AHT 1.</title>
        <authorList>
            <consortium name="US DOE Joint Genome Institute (JGI-PGF)"/>
            <person name="Lucas S."/>
            <person name="Copeland A."/>
            <person name="Lapidus A."/>
            <person name="Glavina del Rio T."/>
            <person name="Dalin E."/>
            <person name="Tice H."/>
            <person name="Bruce D."/>
            <person name="Goodwin L."/>
            <person name="Pitluck S."/>
            <person name="Larimer F."/>
            <person name="Land M.L."/>
            <person name="Hauser L."/>
            <person name="Muyzer G."/>
        </authorList>
    </citation>
    <scope>NUCLEOTIDE SEQUENCE [LARGE SCALE GENOMIC DNA]</scope>
    <source>
        <strain evidence="2 3">AHT 1</strain>
    </source>
</reference>
<dbReference type="OrthoDB" id="1798639at2"/>
<dbReference type="AlphaFoldDB" id="C0GEK3"/>
<dbReference type="Proteomes" id="UP000006443">
    <property type="component" value="Unassembled WGS sequence"/>
</dbReference>
<feature type="compositionally biased region" description="Basic residues" evidence="1">
    <location>
        <begin position="80"/>
        <end position="89"/>
    </location>
</feature>
<organism evidence="2 3">
    <name type="scientific">Dethiobacter alkaliphilus AHT 1</name>
    <dbReference type="NCBI Taxonomy" id="555088"/>
    <lineage>
        <taxon>Bacteria</taxon>
        <taxon>Bacillati</taxon>
        <taxon>Bacillota</taxon>
        <taxon>Dethiobacteria</taxon>
        <taxon>Dethiobacterales</taxon>
        <taxon>Dethiobacteraceae</taxon>
        <taxon>Dethiobacter</taxon>
    </lineage>
</organism>
<dbReference type="STRING" id="555088.DealDRAFT_0912"/>
<dbReference type="RefSeq" id="WP_008515300.1">
    <property type="nucleotide sequence ID" value="NZ_ACJM01000004.1"/>
</dbReference>
<evidence type="ECO:0000256" key="1">
    <source>
        <dbReference type="SAM" id="MobiDB-lite"/>
    </source>
</evidence>
<name>C0GEK3_DETAL</name>
<evidence type="ECO:0000313" key="2">
    <source>
        <dbReference type="EMBL" id="EEG78035.1"/>
    </source>
</evidence>
<dbReference type="EMBL" id="ACJM01000004">
    <property type="protein sequence ID" value="EEG78035.1"/>
    <property type="molecule type" value="Genomic_DNA"/>
</dbReference>
<proteinExistence type="predicted"/>
<accession>C0GEK3</accession>